<dbReference type="Proteomes" id="UP000693970">
    <property type="component" value="Unassembled WGS sequence"/>
</dbReference>
<proteinExistence type="predicted"/>
<gene>
    <name evidence="3" type="ORF">IV203_004395</name>
</gene>
<dbReference type="GO" id="GO:0000470">
    <property type="term" value="P:maturation of LSU-rRNA"/>
    <property type="evidence" value="ECO:0007669"/>
    <property type="project" value="TreeGrafter"/>
</dbReference>
<organism evidence="3 4">
    <name type="scientific">Nitzschia inconspicua</name>
    <dbReference type="NCBI Taxonomy" id="303405"/>
    <lineage>
        <taxon>Eukaryota</taxon>
        <taxon>Sar</taxon>
        <taxon>Stramenopiles</taxon>
        <taxon>Ochrophyta</taxon>
        <taxon>Bacillariophyta</taxon>
        <taxon>Bacillariophyceae</taxon>
        <taxon>Bacillariophycidae</taxon>
        <taxon>Bacillariales</taxon>
        <taxon>Bacillariaceae</taxon>
        <taxon>Nitzschia</taxon>
    </lineage>
</organism>
<dbReference type="GO" id="GO:0042134">
    <property type="term" value="F:rRNA primary transcript binding"/>
    <property type="evidence" value="ECO:0007669"/>
    <property type="project" value="InterPro"/>
</dbReference>
<dbReference type="EMBL" id="JAGRRH010000016">
    <property type="protein sequence ID" value="KAG7355039.1"/>
    <property type="molecule type" value="Genomic_DNA"/>
</dbReference>
<evidence type="ECO:0000313" key="4">
    <source>
        <dbReference type="Proteomes" id="UP000693970"/>
    </source>
</evidence>
<evidence type="ECO:0000313" key="3">
    <source>
        <dbReference type="EMBL" id="KAG7355039.1"/>
    </source>
</evidence>
<dbReference type="InterPro" id="IPR007109">
    <property type="entry name" value="Brix"/>
</dbReference>
<dbReference type="SMART" id="SM00879">
    <property type="entry name" value="Brix"/>
    <property type="match status" value="1"/>
</dbReference>
<dbReference type="GO" id="GO:0030687">
    <property type="term" value="C:preribosome, large subunit precursor"/>
    <property type="evidence" value="ECO:0007669"/>
    <property type="project" value="TreeGrafter"/>
</dbReference>
<evidence type="ECO:0000256" key="1">
    <source>
        <dbReference type="SAM" id="MobiDB-lite"/>
    </source>
</evidence>
<dbReference type="GO" id="GO:0005730">
    <property type="term" value="C:nucleolus"/>
    <property type="evidence" value="ECO:0007669"/>
    <property type="project" value="TreeGrafter"/>
</dbReference>
<dbReference type="GO" id="GO:0000460">
    <property type="term" value="P:maturation of 5.8S rRNA"/>
    <property type="evidence" value="ECO:0007669"/>
    <property type="project" value="TreeGrafter"/>
</dbReference>
<feature type="compositionally biased region" description="Basic residues" evidence="1">
    <location>
        <begin position="1"/>
        <end position="14"/>
    </location>
</feature>
<dbReference type="PROSITE" id="PS50833">
    <property type="entry name" value="BRIX"/>
    <property type="match status" value="1"/>
</dbReference>
<dbReference type="PANTHER" id="PTHR22734:SF3">
    <property type="entry name" value="RIBOSOME PRODUCTION FACTOR 1"/>
    <property type="match status" value="1"/>
</dbReference>
<accession>A0A9K3L3N8</accession>
<dbReference type="OrthoDB" id="10253204at2759"/>
<dbReference type="Pfam" id="PF04427">
    <property type="entry name" value="Brix"/>
    <property type="match status" value="1"/>
</dbReference>
<dbReference type="PANTHER" id="PTHR22734">
    <property type="entry name" value="U3 SMALL NUCLEOLAR RIBONUCLEOPROTEIN PROTEIN IMP4"/>
    <property type="match status" value="1"/>
</dbReference>
<keyword evidence="4" id="KW-1185">Reference proteome</keyword>
<feature type="region of interest" description="Disordered" evidence="1">
    <location>
        <begin position="1"/>
        <end position="59"/>
    </location>
</feature>
<reference evidence="3" key="2">
    <citation type="submission" date="2021-04" db="EMBL/GenBank/DDBJ databases">
        <authorList>
            <person name="Podell S."/>
        </authorList>
    </citation>
    <scope>NUCLEOTIDE SEQUENCE</scope>
    <source>
        <strain evidence="3">Hildebrandi</strain>
    </source>
</reference>
<reference evidence="3" key="1">
    <citation type="journal article" date="2021" name="Sci. Rep.">
        <title>Diploid genomic architecture of Nitzschia inconspicua, an elite biomass production diatom.</title>
        <authorList>
            <person name="Oliver A."/>
            <person name="Podell S."/>
            <person name="Pinowska A."/>
            <person name="Traller J.C."/>
            <person name="Smith S.R."/>
            <person name="McClure R."/>
            <person name="Beliaev A."/>
            <person name="Bohutskyi P."/>
            <person name="Hill E.A."/>
            <person name="Rabines A."/>
            <person name="Zheng H."/>
            <person name="Allen L.Z."/>
            <person name="Kuo A."/>
            <person name="Grigoriev I.V."/>
            <person name="Allen A.E."/>
            <person name="Hazlebeck D."/>
            <person name="Allen E.E."/>
        </authorList>
    </citation>
    <scope>NUCLEOTIDE SEQUENCE</scope>
    <source>
        <strain evidence="3">Hildebrandi</strain>
    </source>
</reference>
<name>A0A9K3L3N8_9STRA</name>
<evidence type="ECO:0000259" key="2">
    <source>
        <dbReference type="PROSITE" id="PS50833"/>
    </source>
</evidence>
<dbReference type="InterPro" id="IPR044281">
    <property type="entry name" value="IMP4/RPF1"/>
</dbReference>
<protein>
    <submittedName>
        <fullName evidence="3">Anticodon-binding protein</fullName>
    </submittedName>
</protein>
<feature type="domain" description="Brix" evidence="2">
    <location>
        <begin position="120"/>
        <end position="335"/>
    </location>
</feature>
<sequence length="359" mass="41503">MVKKKPHASLRGKKPVNAAKSAKKTPVSRNPSHITNRLKRSEMYGKYLQQKRQEKKQSRIQRVKEAEALGDDKNGIKKAVPRTLDNTREVEPTMVLQDPEVAADEAEDEFARYFHSETPPKVLVTTRPRPSQRLFFFIADLQRLIPKLHFYPRKSFSLKEICQFAANREFTHVMVLSENAKHCNGMTISHIGAGGEMLGPTAYFKVSNVVTSQNIPNHGASTNHIPELNLHGFGTRLGHRVGRLLGSLFPHDAEFQGRQVVTFHNQRDYLFVRHHRYVFEEKKNIKKAPSECTTPEASQDEQQPLGIKDRVKARLQELGPRFTLKLRWIQSGTFDTQFGEYEWMHKRKEMDTTRRRFHL</sequence>
<comment type="caution">
    <text evidence="3">The sequence shown here is derived from an EMBL/GenBank/DDBJ whole genome shotgun (WGS) entry which is preliminary data.</text>
</comment>
<dbReference type="AlphaFoldDB" id="A0A9K3L3N8"/>